<feature type="transmembrane region" description="Helical" evidence="5">
    <location>
        <begin position="220"/>
        <end position="243"/>
    </location>
</feature>
<comment type="caution">
    <text evidence="7">The sequence shown here is derived from an EMBL/GenBank/DDBJ whole genome shotgun (WGS) entry which is preliminary data.</text>
</comment>
<name>A0ABU2M692_9ACTN</name>
<evidence type="ECO:0000259" key="6">
    <source>
        <dbReference type="Pfam" id="PF01061"/>
    </source>
</evidence>
<keyword evidence="4 5" id="KW-0472">Membrane</keyword>
<dbReference type="RefSeq" id="WP_311510914.1">
    <property type="nucleotide sequence ID" value="NZ_JAVREP010000003.1"/>
</dbReference>
<dbReference type="InterPro" id="IPR051784">
    <property type="entry name" value="Nod_factor_ABC_transporter"/>
</dbReference>
<evidence type="ECO:0000313" key="8">
    <source>
        <dbReference type="Proteomes" id="UP001183390"/>
    </source>
</evidence>
<evidence type="ECO:0000256" key="1">
    <source>
        <dbReference type="ARBA" id="ARBA00004141"/>
    </source>
</evidence>
<feature type="transmembrane region" description="Helical" evidence="5">
    <location>
        <begin position="136"/>
        <end position="159"/>
    </location>
</feature>
<proteinExistence type="predicted"/>
<keyword evidence="8" id="KW-1185">Reference proteome</keyword>
<evidence type="ECO:0000256" key="5">
    <source>
        <dbReference type="SAM" id="Phobius"/>
    </source>
</evidence>
<evidence type="ECO:0000256" key="4">
    <source>
        <dbReference type="ARBA" id="ARBA00023136"/>
    </source>
</evidence>
<evidence type="ECO:0000313" key="7">
    <source>
        <dbReference type="EMBL" id="MDT0328185.1"/>
    </source>
</evidence>
<feature type="transmembrane region" description="Helical" evidence="5">
    <location>
        <begin position="99"/>
        <end position="124"/>
    </location>
</feature>
<sequence>MIRTVTLLSAYVGLEIRRTYRDPGFVVFGLGTPVLMYVLFTSIGRGSQPVDAGWALTSMVGLAAYGALGAGLSAGSAVAEDKSTGWLRLLRLLPLRPGLIVAGRAVTGSLMVLPAVLLVLLTGMLLNGIRLEPWQWAALALLLWAGSLPFVLLGIANGYRLSPSAAGTTNVVVNLVLALFGGLWFPISEFPTVLAAIAAWSPGHLFGSLGWDTVAGGAPAPGTVAGSLGWTLLFGAYAVHSFLRPATKG</sequence>
<organism evidence="7 8">
    <name type="scientific">Nocardiopsis lambiniae</name>
    <dbReference type="NCBI Taxonomy" id="3075539"/>
    <lineage>
        <taxon>Bacteria</taxon>
        <taxon>Bacillati</taxon>
        <taxon>Actinomycetota</taxon>
        <taxon>Actinomycetes</taxon>
        <taxon>Streptosporangiales</taxon>
        <taxon>Nocardiopsidaceae</taxon>
        <taxon>Nocardiopsis</taxon>
    </lineage>
</organism>
<dbReference type="Pfam" id="PF01061">
    <property type="entry name" value="ABC2_membrane"/>
    <property type="match status" value="1"/>
</dbReference>
<evidence type="ECO:0000256" key="3">
    <source>
        <dbReference type="ARBA" id="ARBA00022989"/>
    </source>
</evidence>
<keyword evidence="2 5" id="KW-0812">Transmembrane</keyword>
<dbReference type="EMBL" id="JAVREP010000003">
    <property type="protein sequence ID" value="MDT0328185.1"/>
    <property type="molecule type" value="Genomic_DNA"/>
</dbReference>
<dbReference type="Proteomes" id="UP001183390">
    <property type="component" value="Unassembled WGS sequence"/>
</dbReference>
<dbReference type="PANTHER" id="PTHR43229:SF6">
    <property type="entry name" value="ABC-TYPE MULTIDRUG TRANSPORT SYSTEM, PERMEASE COMPONENT"/>
    <property type="match status" value="1"/>
</dbReference>
<feature type="transmembrane region" description="Helical" evidence="5">
    <location>
        <begin position="55"/>
        <end position="78"/>
    </location>
</feature>
<reference evidence="8" key="1">
    <citation type="submission" date="2023-07" db="EMBL/GenBank/DDBJ databases">
        <title>30 novel species of actinomycetes from the DSMZ collection.</title>
        <authorList>
            <person name="Nouioui I."/>
        </authorList>
    </citation>
    <scope>NUCLEOTIDE SEQUENCE [LARGE SCALE GENOMIC DNA]</scope>
    <source>
        <strain evidence="8">DSM 44743</strain>
    </source>
</reference>
<accession>A0ABU2M692</accession>
<feature type="transmembrane region" description="Helical" evidence="5">
    <location>
        <begin position="25"/>
        <end position="43"/>
    </location>
</feature>
<keyword evidence="3 5" id="KW-1133">Transmembrane helix</keyword>
<dbReference type="PANTHER" id="PTHR43229">
    <property type="entry name" value="NODULATION PROTEIN J"/>
    <property type="match status" value="1"/>
</dbReference>
<dbReference type="InterPro" id="IPR013525">
    <property type="entry name" value="ABC2_TM"/>
</dbReference>
<feature type="transmembrane region" description="Helical" evidence="5">
    <location>
        <begin position="171"/>
        <end position="200"/>
    </location>
</feature>
<evidence type="ECO:0000256" key="2">
    <source>
        <dbReference type="ARBA" id="ARBA00022692"/>
    </source>
</evidence>
<comment type="subcellular location">
    <subcellularLocation>
        <location evidence="1">Membrane</location>
        <topology evidence="1">Multi-pass membrane protein</topology>
    </subcellularLocation>
</comment>
<protein>
    <submittedName>
        <fullName evidence="7">ABC transporter permease</fullName>
    </submittedName>
</protein>
<feature type="domain" description="ABC-2 type transporter transmembrane" evidence="6">
    <location>
        <begin position="13"/>
        <end position="203"/>
    </location>
</feature>
<gene>
    <name evidence="7" type="ORF">RM479_07140</name>
</gene>